<evidence type="ECO:0000256" key="1">
    <source>
        <dbReference type="SAM" id="Phobius"/>
    </source>
</evidence>
<evidence type="ECO:0008006" key="3">
    <source>
        <dbReference type="Google" id="ProtNLM"/>
    </source>
</evidence>
<keyword evidence="1" id="KW-0812">Transmembrane</keyword>
<accession>X1TJK2</accession>
<name>X1TJK2_9ZZZZ</name>
<sequence>MKSRGIVFYIAGAKINFLIPPAIYSLRRFYNGPICFITDPDFSEKIRLQMDKVPDVFWIEDQMEHSFATSRTDIWCRKAYHHIAQYPFNTNLYYDLDHVWTAPFDYSIFDLIEKHGIVCTSANKEPQQCRRKKRAAEECIGYKLPFFHAINGGCTGAIKNSEQAHQWIDLIEETRQHKTLSRNPEEFA</sequence>
<feature type="transmembrane region" description="Helical" evidence="1">
    <location>
        <begin position="6"/>
        <end position="24"/>
    </location>
</feature>
<dbReference type="EMBL" id="BARW01010765">
    <property type="protein sequence ID" value="GAI80229.1"/>
    <property type="molecule type" value="Genomic_DNA"/>
</dbReference>
<keyword evidence="1" id="KW-1133">Transmembrane helix</keyword>
<dbReference type="InterPro" id="IPR029044">
    <property type="entry name" value="Nucleotide-diphossugar_trans"/>
</dbReference>
<proteinExistence type="predicted"/>
<protein>
    <recommendedName>
        <fullName evidence="3">Nucleotide-diphospho-sugar transferase domain-containing protein</fullName>
    </recommendedName>
</protein>
<evidence type="ECO:0000313" key="2">
    <source>
        <dbReference type="EMBL" id="GAI80229.1"/>
    </source>
</evidence>
<comment type="caution">
    <text evidence="2">The sequence shown here is derived from an EMBL/GenBank/DDBJ whole genome shotgun (WGS) entry which is preliminary data.</text>
</comment>
<reference evidence="2" key="1">
    <citation type="journal article" date="2014" name="Front. Microbiol.">
        <title>High frequency of phylogenetically diverse reductive dehalogenase-homologous genes in deep subseafloor sedimentary metagenomes.</title>
        <authorList>
            <person name="Kawai M."/>
            <person name="Futagami T."/>
            <person name="Toyoda A."/>
            <person name="Takaki Y."/>
            <person name="Nishi S."/>
            <person name="Hori S."/>
            <person name="Arai W."/>
            <person name="Tsubouchi T."/>
            <person name="Morono Y."/>
            <person name="Uchiyama I."/>
            <person name="Ito T."/>
            <person name="Fujiyama A."/>
            <person name="Inagaki F."/>
            <person name="Takami H."/>
        </authorList>
    </citation>
    <scope>NUCLEOTIDE SEQUENCE</scope>
    <source>
        <strain evidence="2">Expedition CK06-06</strain>
    </source>
</reference>
<feature type="non-terminal residue" evidence="2">
    <location>
        <position position="188"/>
    </location>
</feature>
<gene>
    <name evidence="2" type="ORF">S12H4_21043</name>
</gene>
<dbReference type="SUPFAM" id="SSF53448">
    <property type="entry name" value="Nucleotide-diphospho-sugar transferases"/>
    <property type="match status" value="1"/>
</dbReference>
<keyword evidence="1" id="KW-0472">Membrane</keyword>
<dbReference type="AlphaFoldDB" id="X1TJK2"/>
<organism evidence="2">
    <name type="scientific">marine sediment metagenome</name>
    <dbReference type="NCBI Taxonomy" id="412755"/>
    <lineage>
        <taxon>unclassified sequences</taxon>
        <taxon>metagenomes</taxon>
        <taxon>ecological metagenomes</taxon>
    </lineage>
</organism>